<sequence length="504" mass="56693">MISGIQTSDEFKRHTRSTSRFGRRKGLLVEIDKRIDKAHVLPAEEVLMCLHDIEAVCNAWIDVHPLTTVLQEKGKKLSNRRKGIEALIEQIKKKRQALYKISDSDLKKKKDVTDLYERSSKELSVTSDNKDPRTLKKRAAFHQELLEQTIEKAKALGHLKNDFNTEQLGFISAKSCLKVDYVVDKSKQQACYVEAIRILSAMLGKNRALALLFESTGIEVVVVPADRPMTDLPEFLSLKGVPICQSSSTISRTWDQTRGTGGLSIGSKMYVAITEENLLGTNVDAKVKAIGGGCYASHYSTSSHEFAHSLHLSDATTPAQKQVITRCFNNKKKIIIDAANTRINIDDPIFTASQHALDAYFNKEWTDGQRKHLVRLAAPKQYWVFNMKNYAYETKSDGTYLMYESYHELQDCYAAVDELEYFAQCTNAYLGANSGKDPYTSRPRNNGEAWIRNNEDPEMVRLLDELYSSGISNAFGKSLIDGANHDDGVDVITISDYIKRPQGL</sequence>
<gene>
    <name evidence="1" type="ORF">NVI5450_2870</name>
</gene>
<dbReference type="RefSeq" id="WP_075518300.1">
    <property type="nucleotide sequence ID" value="NZ_FPLD01000073.1"/>
</dbReference>
<name>A0A1L0BMF9_9GAMM</name>
<dbReference type="Proteomes" id="UP000183794">
    <property type="component" value="Unassembled WGS sequence"/>
</dbReference>
<organism evidence="1 2">
    <name type="scientific">Moritella viscosa</name>
    <dbReference type="NCBI Taxonomy" id="80854"/>
    <lineage>
        <taxon>Bacteria</taxon>
        <taxon>Pseudomonadati</taxon>
        <taxon>Pseudomonadota</taxon>
        <taxon>Gammaproteobacteria</taxon>
        <taxon>Alteromonadales</taxon>
        <taxon>Moritellaceae</taxon>
        <taxon>Moritella</taxon>
    </lineage>
</organism>
<dbReference type="EMBL" id="FPLD01000073">
    <property type="protein sequence ID" value="SGZ05119.1"/>
    <property type="molecule type" value="Genomic_DNA"/>
</dbReference>
<reference evidence="1 2" key="1">
    <citation type="submission" date="2016-11" db="EMBL/GenBank/DDBJ databases">
        <authorList>
            <person name="Jaros S."/>
            <person name="Januszkiewicz K."/>
            <person name="Wedrychowicz H."/>
        </authorList>
    </citation>
    <scope>NUCLEOTIDE SEQUENCE [LARGE SCALE GENOMIC DNA]</scope>
    <source>
        <strain evidence="1">NVI 5450</strain>
    </source>
</reference>
<proteinExistence type="predicted"/>
<dbReference type="OrthoDB" id="7064923at2"/>
<accession>A0A1L0BMF9</accession>
<dbReference type="AlphaFoldDB" id="A0A1L0BMF9"/>
<evidence type="ECO:0000313" key="2">
    <source>
        <dbReference type="Proteomes" id="UP000183794"/>
    </source>
</evidence>
<evidence type="ECO:0000313" key="1">
    <source>
        <dbReference type="EMBL" id="SGZ05119.1"/>
    </source>
</evidence>
<protein>
    <submittedName>
        <fullName evidence="1">Uncharacterized protein</fullName>
    </submittedName>
</protein>